<dbReference type="EMBL" id="SJKD01000019">
    <property type="protein sequence ID" value="TCC33907.1"/>
    <property type="molecule type" value="Genomic_DNA"/>
</dbReference>
<organism evidence="2 3">
    <name type="scientific">Kribbella capetownensis</name>
    <dbReference type="NCBI Taxonomy" id="1572659"/>
    <lineage>
        <taxon>Bacteria</taxon>
        <taxon>Bacillati</taxon>
        <taxon>Actinomycetota</taxon>
        <taxon>Actinomycetes</taxon>
        <taxon>Propionibacteriales</taxon>
        <taxon>Kribbellaceae</taxon>
        <taxon>Kribbella</taxon>
    </lineage>
</organism>
<gene>
    <name evidence="2" type="ORF">E0H75_42395</name>
</gene>
<feature type="compositionally biased region" description="Low complexity" evidence="1">
    <location>
        <begin position="87"/>
        <end position="110"/>
    </location>
</feature>
<evidence type="ECO:0000313" key="3">
    <source>
        <dbReference type="Proteomes" id="UP000293342"/>
    </source>
</evidence>
<evidence type="ECO:0000313" key="2">
    <source>
        <dbReference type="EMBL" id="TCC33907.1"/>
    </source>
</evidence>
<evidence type="ECO:0000256" key="1">
    <source>
        <dbReference type="SAM" id="MobiDB-lite"/>
    </source>
</evidence>
<comment type="caution">
    <text evidence="2">The sequence shown here is derived from an EMBL/GenBank/DDBJ whole genome shotgun (WGS) entry which is preliminary data.</text>
</comment>
<dbReference type="RefSeq" id="WP_131519394.1">
    <property type="nucleotide sequence ID" value="NZ_SJKD01000019.1"/>
</dbReference>
<protein>
    <submittedName>
        <fullName evidence="2">Uncharacterized protein</fullName>
    </submittedName>
</protein>
<keyword evidence="3" id="KW-1185">Reference proteome</keyword>
<dbReference type="AlphaFoldDB" id="A0A4R0IM67"/>
<feature type="region of interest" description="Disordered" evidence="1">
    <location>
        <begin position="70"/>
        <end position="110"/>
    </location>
</feature>
<sequence length="110" mass="11476">MTTRREDLVAAAKRLAAAKDESLHALIDATEKVADIDDQLAEAKRAADLRVRDALKAGWTEKELATIGFDLGDGAPKPARKTRAKKTTSTLSAPAASSSQAASAAADVTT</sequence>
<accession>A0A4R0IM67</accession>
<name>A0A4R0IM67_9ACTN</name>
<reference evidence="2 3" key="1">
    <citation type="submission" date="2019-02" db="EMBL/GenBank/DDBJ databases">
        <title>Kribbella capetownensis sp. nov. and Kribbella speibonae sp. nov., isolated from soil.</title>
        <authorList>
            <person name="Curtis S.M."/>
            <person name="Norton I."/>
            <person name="Everest G.J."/>
            <person name="Meyers P.R."/>
        </authorList>
    </citation>
    <scope>NUCLEOTIDE SEQUENCE [LARGE SCALE GENOMIC DNA]</scope>
    <source>
        <strain evidence="2 3">YM53</strain>
    </source>
</reference>
<proteinExistence type="predicted"/>
<dbReference type="Proteomes" id="UP000293342">
    <property type="component" value="Unassembled WGS sequence"/>
</dbReference>